<dbReference type="EnsemblPlants" id="TuG1812G0200000670.01.T01">
    <property type="protein sequence ID" value="TuG1812G0200000670.01.T01"/>
    <property type="gene ID" value="TuG1812G0200000670.01"/>
</dbReference>
<reference evidence="2" key="3">
    <citation type="submission" date="2022-06" db="UniProtKB">
        <authorList>
            <consortium name="EnsemblPlants"/>
        </authorList>
    </citation>
    <scope>IDENTIFICATION</scope>
</reference>
<keyword evidence="3" id="KW-1185">Reference proteome</keyword>
<feature type="compositionally biased region" description="Basic and acidic residues" evidence="1">
    <location>
        <begin position="1"/>
        <end position="10"/>
    </location>
</feature>
<reference evidence="2" key="2">
    <citation type="submission" date="2018-03" db="EMBL/GenBank/DDBJ databases">
        <title>The Triticum urartu genome reveals the dynamic nature of wheat genome evolution.</title>
        <authorList>
            <person name="Ling H."/>
            <person name="Ma B."/>
            <person name="Shi X."/>
            <person name="Liu H."/>
            <person name="Dong L."/>
            <person name="Sun H."/>
            <person name="Cao Y."/>
            <person name="Gao Q."/>
            <person name="Zheng S."/>
            <person name="Li Y."/>
            <person name="Yu Y."/>
            <person name="Du H."/>
            <person name="Qi M."/>
            <person name="Li Y."/>
            <person name="Yu H."/>
            <person name="Cui Y."/>
            <person name="Wang N."/>
            <person name="Chen C."/>
            <person name="Wu H."/>
            <person name="Zhao Y."/>
            <person name="Zhang J."/>
            <person name="Li Y."/>
            <person name="Zhou W."/>
            <person name="Zhang B."/>
            <person name="Hu W."/>
            <person name="Eijk M."/>
            <person name="Tang J."/>
            <person name="Witsenboer H."/>
            <person name="Zhao S."/>
            <person name="Li Z."/>
            <person name="Zhang A."/>
            <person name="Wang D."/>
            <person name="Liang C."/>
        </authorList>
    </citation>
    <scope>NUCLEOTIDE SEQUENCE [LARGE SCALE GENOMIC DNA]</scope>
    <source>
        <strain evidence="2">cv. G1812</strain>
    </source>
</reference>
<protein>
    <submittedName>
        <fullName evidence="2">Uncharacterized protein</fullName>
    </submittedName>
</protein>
<evidence type="ECO:0000313" key="2">
    <source>
        <dbReference type="EnsemblPlants" id="TuG1812G0200000670.01.T01"/>
    </source>
</evidence>
<name>A0A8R7P9P1_TRIUA</name>
<dbReference type="Gramene" id="TuG1812G0200000670.01.T01">
    <property type="protein sequence ID" value="TuG1812G0200000670.01.T01"/>
    <property type="gene ID" value="TuG1812G0200000670.01"/>
</dbReference>
<evidence type="ECO:0000313" key="3">
    <source>
        <dbReference type="Proteomes" id="UP000015106"/>
    </source>
</evidence>
<organism evidence="2 3">
    <name type="scientific">Triticum urartu</name>
    <name type="common">Red wild einkorn</name>
    <name type="synonym">Crithodium urartu</name>
    <dbReference type="NCBI Taxonomy" id="4572"/>
    <lineage>
        <taxon>Eukaryota</taxon>
        <taxon>Viridiplantae</taxon>
        <taxon>Streptophyta</taxon>
        <taxon>Embryophyta</taxon>
        <taxon>Tracheophyta</taxon>
        <taxon>Spermatophyta</taxon>
        <taxon>Magnoliopsida</taxon>
        <taxon>Liliopsida</taxon>
        <taxon>Poales</taxon>
        <taxon>Poaceae</taxon>
        <taxon>BOP clade</taxon>
        <taxon>Pooideae</taxon>
        <taxon>Triticodae</taxon>
        <taxon>Triticeae</taxon>
        <taxon>Triticinae</taxon>
        <taxon>Triticum</taxon>
    </lineage>
</organism>
<proteinExistence type="predicted"/>
<reference evidence="3" key="1">
    <citation type="journal article" date="2013" name="Nature">
        <title>Draft genome of the wheat A-genome progenitor Triticum urartu.</title>
        <authorList>
            <person name="Ling H.Q."/>
            <person name="Zhao S."/>
            <person name="Liu D."/>
            <person name="Wang J."/>
            <person name="Sun H."/>
            <person name="Zhang C."/>
            <person name="Fan H."/>
            <person name="Li D."/>
            <person name="Dong L."/>
            <person name="Tao Y."/>
            <person name="Gao C."/>
            <person name="Wu H."/>
            <person name="Li Y."/>
            <person name="Cui Y."/>
            <person name="Guo X."/>
            <person name="Zheng S."/>
            <person name="Wang B."/>
            <person name="Yu K."/>
            <person name="Liang Q."/>
            <person name="Yang W."/>
            <person name="Lou X."/>
            <person name="Chen J."/>
            <person name="Feng M."/>
            <person name="Jian J."/>
            <person name="Zhang X."/>
            <person name="Luo G."/>
            <person name="Jiang Y."/>
            <person name="Liu J."/>
            <person name="Wang Z."/>
            <person name="Sha Y."/>
            <person name="Zhang B."/>
            <person name="Wu H."/>
            <person name="Tang D."/>
            <person name="Shen Q."/>
            <person name="Xue P."/>
            <person name="Zou S."/>
            <person name="Wang X."/>
            <person name="Liu X."/>
            <person name="Wang F."/>
            <person name="Yang Y."/>
            <person name="An X."/>
            <person name="Dong Z."/>
            <person name="Zhang K."/>
            <person name="Zhang X."/>
            <person name="Luo M.C."/>
            <person name="Dvorak J."/>
            <person name="Tong Y."/>
            <person name="Wang J."/>
            <person name="Yang H."/>
            <person name="Li Z."/>
            <person name="Wang D."/>
            <person name="Zhang A."/>
            <person name="Wang J."/>
        </authorList>
    </citation>
    <scope>NUCLEOTIDE SEQUENCE</scope>
    <source>
        <strain evidence="3">cv. G1812</strain>
    </source>
</reference>
<sequence length="98" mass="11298">MCDGRQERVTGRNNWSSFTPRWARDGSVQPTRLQSTQVVTLEVSSLPRLFIKINRGEVQGETFKRDLMLLLFQFADRGCDSSKTVTMAMTSEIYVKEY</sequence>
<evidence type="ECO:0000256" key="1">
    <source>
        <dbReference type="SAM" id="MobiDB-lite"/>
    </source>
</evidence>
<dbReference type="Proteomes" id="UP000015106">
    <property type="component" value="Chromosome 2"/>
</dbReference>
<feature type="region of interest" description="Disordered" evidence="1">
    <location>
        <begin position="1"/>
        <end position="23"/>
    </location>
</feature>
<dbReference type="AlphaFoldDB" id="A0A8R7P9P1"/>
<accession>A0A8R7P9P1</accession>